<evidence type="ECO:0000313" key="2">
    <source>
        <dbReference type="EMBL" id="ABB31383.1"/>
    </source>
</evidence>
<dbReference type="Proteomes" id="UP000007073">
    <property type="component" value="Chromosome"/>
</dbReference>
<protein>
    <submittedName>
        <fullName evidence="2">Uncharacterized protein</fullName>
    </submittedName>
</protein>
<dbReference type="HOGENOM" id="CLU_868082_0_0_7"/>
<name>Q39WJ1_GEOMG</name>
<accession>Q39WJ1</accession>
<evidence type="ECO:0000313" key="3">
    <source>
        <dbReference type="Proteomes" id="UP000007073"/>
    </source>
</evidence>
<keyword evidence="3" id="KW-1185">Reference proteome</keyword>
<dbReference type="RefSeq" id="WP_004513409.1">
    <property type="nucleotide sequence ID" value="NC_007517.1"/>
</dbReference>
<feature type="region of interest" description="Disordered" evidence="1">
    <location>
        <begin position="49"/>
        <end position="68"/>
    </location>
</feature>
<dbReference type="EMBL" id="CP000148">
    <property type="protein sequence ID" value="ABB31383.1"/>
    <property type="molecule type" value="Genomic_DNA"/>
</dbReference>
<reference evidence="2 3" key="2">
    <citation type="journal article" date="2009" name="BMC Microbiol.">
        <title>The genome sequence of Geobacter metallireducens: features of metabolism, physiology and regulation common and dissimilar to Geobacter sulfurreducens.</title>
        <authorList>
            <person name="Aklujkar M."/>
            <person name="Krushkal J."/>
            <person name="DiBartolo G."/>
            <person name="Lapidus A."/>
            <person name="Land M.L."/>
            <person name="Lovley D.R."/>
        </authorList>
    </citation>
    <scope>NUCLEOTIDE SEQUENCE [LARGE SCALE GENOMIC DNA]</scope>
    <source>
        <strain evidence="3">ATCC 53774 / DSM 7210 / GS-15</strain>
    </source>
</reference>
<evidence type="ECO:0000256" key="1">
    <source>
        <dbReference type="SAM" id="MobiDB-lite"/>
    </source>
</evidence>
<dbReference type="AlphaFoldDB" id="Q39WJ1"/>
<organism evidence="2 3">
    <name type="scientific">Geobacter metallireducens (strain ATCC 53774 / DSM 7210 / GS-15)</name>
    <dbReference type="NCBI Taxonomy" id="269799"/>
    <lineage>
        <taxon>Bacteria</taxon>
        <taxon>Pseudomonadati</taxon>
        <taxon>Thermodesulfobacteriota</taxon>
        <taxon>Desulfuromonadia</taxon>
        <taxon>Geobacterales</taxon>
        <taxon>Geobacteraceae</taxon>
        <taxon>Geobacter</taxon>
    </lineage>
</organism>
<gene>
    <name evidence="2" type="ordered locus">Gmet_1145</name>
</gene>
<reference evidence="2 3" key="1">
    <citation type="submission" date="2005-10" db="EMBL/GenBank/DDBJ databases">
        <title>Complete sequence of Geobacter metallireducens GS-15.</title>
        <authorList>
            <consortium name="US DOE Joint Genome Institute"/>
            <person name="Copeland A."/>
            <person name="Lucas S."/>
            <person name="Lapidus A."/>
            <person name="Barry K."/>
            <person name="Detter J.C."/>
            <person name="Glavina T."/>
            <person name="Hammon N."/>
            <person name="Israni S."/>
            <person name="Pitluck S."/>
            <person name="Di Bartolo G."/>
            <person name="Chain P."/>
            <person name="Schmutz J."/>
            <person name="Larimer F."/>
            <person name="Land M."/>
            <person name="Kyrpides N."/>
            <person name="Ivanova N."/>
            <person name="Richardson P."/>
        </authorList>
    </citation>
    <scope>NUCLEOTIDE SEQUENCE [LARGE SCALE GENOMIC DNA]</scope>
    <source>
        <strain evidence="3">ATCC 53774 / DSM 7210 / GS-15</strain>
    </source>
</reference>
<dbReference type="STRING" id="269799.Gmet_1145"/>
<sequence length="320" mass="35819">MGMIRIHTTATSPLVGRNNAALSGIHLTPDAAVRRIVRAGAIQAGDYDQLNDGKEAGSPSTVETCRENSAGIRQCLRTPEKRLQRTPGRPSRLVPDLEEATVNDLESYMPMARSDQLRQQMVDAIVSDRQRKGTDFSIMVRGRPVYDSDLWQRAMQQLPAEQRSEPRNGITVHPRTQLNPDPLPLVLIGPTAFGPLIDPSNRDLVRELVVRLYTAITHEYRHATQWQRPAEATAMGRVRLEVDAFFADIENSRATGLAGQREPFRHTWDEAVGWWRQLRAPALWGALSDDERRAYAERCRRVFAVVQSVLGRGVSSPCGP</sequence>
<proteinExistence type="predicted"/>
<dbReference type="KEGG" id="gme:Gmet_1145"/>